<dbReference type="Proteomes" id="UP000193827">
    <property type="component" value="Unassembled WGS sequence"/>
</dbReference>
<evidence type="ECO:0000313" key="4">
    <source>
        <dbReference type="Proteomes" id="UP000193827"/>
    </source>
</evidence>
<reference evidence="3 4" key="1">
    <citation type="submission" date="2017-03" db="EMBL/GenBank/DDBJ databases">
        <authorList>
            <person name="Afonso C.L."/>
            <person name="Miller P.J."/>
            <person name="Scott M.A."/>
            <person name="Spackman E."/>
            <person name="Goraichik I."/>
            <person name="Dimitrov K.M."/>
            <person name="Suarez D.L."/>
            <person name="Swayne D.E."/>
        </authorList>
    </citation>
    <scope>NUCLEOTIDE SEQUENCE [LARGE SCALE GENOMIC DNA]</scope>
    <source>
        <strain evidence="3 4">CECT 8287</strain>
    </source>
</reference>
<dbReference type="RefSeq" id="WP_085891795.1">
    <property type="nucleotide sequence ID" value="NZ_FWFL01000003.1"/>
</dbReference>
<feature type="signal peptide" evidence="2">
    <location>
        <begin position="1"/>
        <end position="22"/>
    </location>
</feature>
<gene>
    <name evidence="3" type="ORF">PEL8287_01571</name>
</gene>
<dbReference type="EMBL" id="FWFL01000003">
    <property type="protein sequence ID" value="SLN32733.1"/>
    <property type="molecule type" value="Genomic_DNA"/>
</dbReference>
<keyword evidence="2" id="KW-0732">Signal</keyword>
<feature type="chain" id="PRO_5011003095" description="VPLPA-CTERM protein sorting domain-containing protein" evidence="2">
    <location>
        <begin position="23"/>
        <end position="241"/>
    </location>
</feature>
<keyword evidence="1" id="KW-1133">Transmembrane helix</keyword>
<feature type="transmembrane region" description="Helical" evidence="1">
    <location>
        <begin position="204"/>
        <end position="225"/>
    </location>
</feature>
<keyword evidence="1" id="KW-0472">Membrane</keyword>
<evidence type="ECO:0000256" key="1">
    <source>
        <dbReference type="SAM" id="Phobius"/>
    </source>
</evidence>
<evidence type="ECO:0000256" key="2">
    <source>
        <dbReference type="SAM" id="SignalP"/>
    </source>
</evidence>
<proteinExistence type="predicted"/>
<name>A0A1Y5S5V1_9RHOB</name>
<evidence type="ECO:0000313" key="3">
    <source>
        <dbReference type="EMBL" id="SLN32733.1"/>
    </source>
</evidence>
<keyword evidence="4" id="KW-1185">Reference proteome</keyword>
<dbReference type="AlphaFoldDB" id="A0A1Y5S5V1"/>
<evidence type="ECO:0008006" key="5">
    <source>
        <dbReference type="Google" id="ProtNLM"/>
    </source>
</evidence>
<sequence>MHHKSFYAAALCVLMLPVSADAITMDERDRRLKEIRDQAKVLPPTLENIKLMTELADKVNLEYRAERVVEGTRAIGEVAKTNPDAPFDCGTICESYVFGLPTTETLTYHWSETDAGTDGIFDIVDTPTEIFTVLYEFNLTDDDSWTSIGFSSDRSSDFSFSWNIVGFNPLVRATPIDEFGNILKFSGPDDLTGNFGQGVRLNLAFIPLPASGLLAGTAFLGLASLGRKRRRKTRSTLSGAA</sequence>
<protein>
    <recommendedName>
        <fullName evidence="5">VPLPA-CTERM protein sorting domain-containing protein</fullName>
    </recommendedName>
</protein>
<organism evidence="3 4">
    <name type="scientific">Roseovarius litorisediminis</name>
    <dbReference type="NCBI Taxonomy" id="1312363"/>
    <lineage>
        <taxon>Bacteria</taxon>
        <taxon>Pseudomonadati</taxon>
        <taxon>Pseudomonadota</taxon>
        <taxon>Alphaproteobacteria</taxon>
        <taxon>Rhodobacterales</taxon>
        <taxon>Roseobacteraceae</taxon>
        <taxon>Roseovarius</taxon>
    </lineage>
</organism>
<keyword evidence="1" id="KW-0812">Transmembrane</keyword>
<accession>A0A1Y5S5V1</accession>